<sequence>MPARLDHTIIHSTDRFASARFLTDLLGAPGPGALGPFATVPLANGVTVDYADEIVKPDRIVMQHLAFLVSEEEFDQIWERIKARGLPYWADPGHRDPQRINHRHHGRGVYVDDPDGHAIEFLTHSYEAE</sequence>
<reference evidence="2" key="1">
    <citation type="submission" date="2021-02" db="EMBL/GenBank/DDBJ databases">
        <title>Draft genome sequence of Microbispora sp. RL4-1S isolated from rice leaves in Thailand.</title>
        <authorList>
            <person name="Muangham S."/>
            <person name="Duangmal K."/>
        </authorList>
    </citation>
    <scope>NUCLEOTIDE SEQUENCE</scope>
    <source>
        <strain evidence="2">RL4-1S</strain>
    </source>
</reference>
<proteinExistence type="predicted"/>
<protein>
    <submittedName>
        <fullName evidence="2">VOC family protein</fullName>
    </submittedName>
</protein>
<comment type="caution">
    <text evidence="2">The sequence shown here is derived from an EMBL/GenBank/DDBJ whole genome shotgun (WGS) entry which is preliminary data.</text>
</comment>
<gene>
    <name evidence="2" type="ORF">JOL79_31415</name>
</gene>
<dbReference type="RefSeq" id="WP_210159560.1">
    <property type="nucleotide sequence ID" value="NZ_JAFCNB010000030.1"/>
</dbReference>
<dbReference type="InterPro" id="IPR004360">
    <property type="entry name" value="Glyas_Fos-R_dOase_dom"/>
</dbReference>
<keyword evidence="3" id="KW-1185">Reference proteome</keyword>
<dbReference type="Proteomes" id="UP000674234">
    <property type="component" value="Unassembled WGS sequence"/>
</dbReference>
<evidence type="ECO:0000313" key="3">
    <source>
        <dbReference type="Proteomes" id="UP000674234"/>
    </source>
</evidence>
<accession>A0A941ALM4</accession>
<dbReference type="Gene3D" id="3.10.180.10">
    <property type="entry name" value="2,3-Dihydroxybiphenyl 1,2-Dioxygenase, domain 1"/>
    <property type="match status" value="1"/>
</dbReference>
<dbReference type="InterPro" id="IPR029068">
    <property type="entry name" value="Glyas_Bleomycin-R_OHBP_Dase"/>
</dbReference>
<name>A0A941ALM4_9ACTN</name>
<evidence type="ECO:0000313" key="2">
    <source>
        <dbReference type="EMBL" id="MBP2708296.1"/>
    </source>
</evidence>
<dbReference type="EMBL" id="JAFCNB010000030">
    <property type="protein sequence ID" value="MBP2708296.1"/>
    <property type="molecule type" value="Genomic_DNA"/>
</dbReference>
<dbReference type="SUPFAM" id="SSF54593">
    <property type="entry name" value="Glyoxalase/Bleomycin resistance protein/Dihydroxybiphenyl dioxygenase"/>
    <property type="match status" value="1"/>
</dbReference>
<dbReference type="CDD" id="cd08351">
    <property type="entry name" value="ChaP_like"/>
    <property type="match status" value="1"/>
</dbReference>
<evidence type="ECO:0000259" key="1">
    <source>
        <dbReference type="PROSITE" id="PS51819"/>
    </source>
</evidence>
<dbReference type="AlphaFoldDB" id="A0A941ALM4"/>
<dbReference type="PROSITE" id="PS51819">
    <property type="entry name" value="VOC"/>
    <property type="match status" value="1"/>
</dbReference>
<dbReference type="Pfam" id="PF00903">
    <property type="entry name" value="Glyoxalase"/>
    <property type="match status" value="1"/>
</dbReference>
<feature type="domain" description="VOC" evidence="1">
    <location>
        <begin position="4"/>
        <end position="124"/>
    </location>
</feature>
<dbReference type="InterPro" id="IPR037523">
    <property type="entry name" value="VOC_core"/>
</dbReference>
<organism evidence="2 3">
    <name type="scientific">Microbispora oryzae</name>
    <dbReference type="NCBI Taxonomy" id="2806554"/>
    <lineage>
        <taxon>Bacteria</taxon>
        <taxon>Bacillati</taxon>
        <taxon>Actinomycetota</taxon>
        <taxon>Actinomycetes</taxon>
        <taxon>Streptosporangiales</taxon>
        <taxon>Streptosporangiaceae</taxon>
        <taxon>Microbispora</taxon>
    </lineage>
</organism>